<feature type="compositionally biased region" description="Polar residues" evidence="2">
    <location>
        <begin position="57"/>
        <end position="68"/>
    </location>
</feature>
<dbReference type="InterPro" id="IPR050811">
    <property type="entry name" value="Phosphate_ABC_transporter"/>
</dbReference>
<dbReference type="HOGENOM" id="CLU_026228_5_1_3"/>
<dbReference type="Gene3D" id="3.40.190.10">
    <property type="entry name" value="Periplasmic binding protein-like II"/>
    <property type="match status" value="2"/>
</dbReference>
<dbReference type="Pfam" id="PF12849">
    <property type="entry name" value="PBP_like_2"/>
    <property type="match status" value="1"/>
</dbReference>
<evidence type="ECO:0000313" key="5">
    <source>
        <dbReference type="EMBL" id="EDX72292.1"/>
    </source>
</evidence>
<dbReference type="EMBL" id="DS989865">
    <property type="protein sequence ID" value="EDX72292.1"/>
    <property type="molecule type" value="Genomic_DNA"/>
</dbReference>
<evidence type="ECO:0000256" key="2">
    <source>
        <dbReference type="SAM" id="MobiDB-lite"/>
    </source>
</evidence>
<name>B4W0L6_9CYAN</name>
<feature type="compositionally biased region" description="Polar residues" evidence="2">
    <location>
        <begin position="38"/>
        <end position="49"/>
    </location>
</feature>
<keyword evidence="3" id="KW-0472">Membrane</keyword>
<evidence type="ECO:0000256" key="1">
    <source>
        <dbReference type="ARBA" id="ARBA00022729"/>
    </source>
</evidence>
<feature type="domain" description="PBP" evidence="4">
    <location>
        <begin position="79"/>
        <end position="304"/>
    </location>
</feature>
<evidence type="ECO:0000256" key="3">
    <source>
        <dbReference type="SAM" id="Phobius"/>
    </source>
</evidence>
<gene>
    <name evidence="5" type="ORF">MC7420_961</name>
</gene>
<dbReference type="PANTHER" id="PTHR30570:SF1">
    <property type="entry name" value="PHOSPHATE-BINDING PROTEIN PSTS"/>
    <property type="match status" value="1"/>
</dbReference>
<dbReference type="RefSeq" id="WP_006104569.1">
    <property type="nucleotide sequence ID" value="NZ_DS989865.1"/>
</dbReference>
<dbReference type="OrthoDB" id="454818at2"/>
<accession>B4W0L6</accession>
<keyword evidence="3" id="KW-0812">Transmembrane</keyword>
<organism evidence="5 6">
    <name type="scientific">Coleofasciculus chthonoplastes PCC 7420</name>
    <dbReference type="NCBI Taxonomy" id="118168"/>
    <lineage>
        <taxon>Bacteria</taxon>
        <taxon>Bacillati</taxon>
        <taxon>Cyanobacteriota</taxon>
        <taxon>Cyanophyceae</taxon>
        <taxon>Coleofasciculales</taxon>
        <taxon>Coleofasciculaceae</taxon>
        <taxon>Coleofasciculus</taxon>
    </lineage>
</organism>
<dbReference type="AlphaFoldDB" id="B4W0L6"/>
<protein>
    <submittedName>
        <fullName evidence="5">Bacterial extracellular solute-binding protein, putative</fullName>
    </submittedName>
</protein>
<dbReference type="Proteomes" id="UP000003835">
    <property type="component" value="Unassembled WGS sequence"/>
</dbReference>
<dbReference type="CDD" id="cd13653">
    <property type="entry name" value="PBP2_phosphate_like_1"/>
    <property type="match status" value="1"/>
</dbReference>
<feature type="region of interest" description="Disordered" evidence="2">
    <location>
        <begin position="38"/>
        <end position="77"/>
    </location>
</feature>
<dbReference type="InterPro" id="IPR024370">
    <property type="entry name" value="PBP_domain"/>
</dbReference>
<evidence type="ECO:0000259" key="4">
    <source>
        <dbReference type="Pfam" id="PF12849"/>
    </source>
</evidence>
<dbReference type="eggNOG" id="COG0226">
    <property type="taxonomic scope" value="Bacteria"/>
</dbReference>
<evidence type="ECO:0000313" key="6">
    <source>
        <dbReference type="Proteomes" id="UP000003835"/>
    </source>
</evidence>
<keyword evidence="1" id="KW-0732">Signal</keyword>
<proteinExistence type="predicted"/>
<reference evidence="5 6" key="1">
    <citation type="submission" date="2008-07" db="EMBL/GenBank/DDBJ databases">
        <authorList>
            <person name="Tandeau de Marsac N."/>
            <person name="Ferriera S."/>
            <person name="Johnson J."/>
            <person name="Kravitz S."/>
            <person name="Beeson K."/>
            <person name="Sutton G."/>
            <person name="Rogers Y.-H."/>
            <person name="Friedman R."/>
            <person name="Frazier M."/>
            <person name="Venter J.C."/>
        </authorList>
    </citation>
    <scope>NUCLEOTIDE SEQUENCE [LARGE SCALE GENOMIC DNA]</scope>
    <source>
        <strain evidence="5 6">PCC 7420</strain>
    </source>
</reference>
<dbReference type="SUPFAM" id="SSF53850">
    <property type="entry name" value="Periplasmic binding protein-like II"/>
    <property type="match status" value="1"/>
</dbReference>
<dbReference type="STRING" id="118168.MC7420_961"/>
<feature type="transmembrane region" description="Helical" evidence="3">
    <location>
        <begin position="7"/>
        <end position="28"/>
    </location>
</feature>
<keyword evidence="3" id="KW-1133">Transmembrane helix</keyword>
<sequence>MSQKNETGTLIAALIITLVILAGGFWWFTRQSGMNLGTLTGGENNSTQNPSPPTQPANPGTPSANPNSVFPPPQTVPSGTIVRIAGSTTMVQINQALKQSFEQQFPGTTVETQAEGSDKGILALLTGSVDIAAISRPLTSQEQSQGLVAVPVTKDAIAIVVGEENPFQRGLTQAQVQQIFQGQITNWSQVGDASKQIRVINRPPVSGTHQAFQELVLNGGQFGTTPNIVTMPQDATTPILRELGNNGISYATYAQVADQQTVRIVPVDGLTPEAANYPYQRELYYVYKQPATPQVQAFLGYVGSPQGQGAIAATNQ</sequence>
<keyword evidence="6" id="KW-1185">Reference proteome</keyword>
<dbReference type="PANTHER" id="PTHR30570">
    <property type="entry name" value="PERIPLASMIC PHOSPHATE BINDING COMPONENT OF PHOSPHATE ABC TRANSPORTER"/>
    <property type="match status" value="1"/>
</dbReference>